<gene>
    <name evidence="7" type="ORF">S7S_17760</name>
</gene>
<dbReference type="OrthoDB" id="9801356at2"/>
<dbReference type="InterPro" id="IPR001727">
    <property type="entry name" value="GDT1-like"/>
</dbReference>
<accession>A0A0B4XNP5</accession>
<evidence type="ECO:0000256" key="3">
    <source>
        <dbReference type="ARBA" id="ARBA00022692"/>
    </source>
</evidence>
<dbReference type="AlphaFoldDB" id="A0A0B4XNP5"/>
<dbReference type="RefSeq" id="WP_008734711.1">
    <property type="nucleotide sequence ID" value="NZ_CP004387.1"/>
</dbReference>
<name>A0A0B4XNP5_9GAMM</name>
<sequence>MLAEAFVVSTTLVAIGEIGDKTQLLSFALAQRYRAPWLIMAGVLLATLLNHGLSAWFGGYLAGLVSPFWLTVLLGGSFILLGLWMLIPDKEEDIDNGRRWGPFAAAFVLFFLAEIGDKTQIATVALAARFPADFWQVLSGSTLGMMAANVPVVWLGARLISPRGEAWAHRISAALFVLFGVVTLGSLWW</sequence>
<dbReference type="Proteomes" id="UP000006764">
    <property type="component" value="Chromosome"/>
</dbReference>
<keyword evidence="3 6" id="KW-0812">Transmembrane</keyword>
<dbReference type="PANTHER" id="PTHR12608">
    <property type="entry name" value="TRANSMEMBRANE PROTEIN HTP-1 RELATED"/>
    <property type="match status" value="1"/>
</dbReference>
<evidence type="ECO:0000313" key="7">
    <source>
        <dbReference type="EMBL" id="AJD49964.1"/>
    </source>
</evidence>
<comment type="similarity">
    <text evidence="2 6">Belongs to the GDT1 family.</text>
</comment>
<dbReference type="GO" id="GO:0016020">
    <property type="term" value="C:membrane"/>
    <property type="evidence" value="ECO:0007669"/>
    <property type="project" value="UniProtKB-SubCell"/>
</dbReference>
<evidence type="ECO:0000256" key="5">
    <source>
        <dbReference type="ARBA" id="ARBA00023136"/>
    </source>
</evidence>
<evidence type="ECO:0000313" key="8">
    <source>
        <dbReference type="Proteomes" id="UP000006764"/>
    </source>
</evidence>
<evidence type="ECO:0000256" key="6">
    <source>
        <dbReference type="RuleBase" id="RU365102"/>
    </source>
</evidence>
<proteinExistence type="inferred from homology"/>
<dbReference type="Pfam" id="PF01169">
    <property type="entry name" value="GDT1"/>
    <property type="match status" value="2"/>
</dbReference>
<feature type="transmembrane region" description="Helical" evidence="6">
    <location>
        <begin position="99"/>
        <end position="115"/>
    </location>
</feature>
<feature type="transmembrane region" description="Helical" evidence="6">
    <location>
        <begin position="167"/>
        <end position="188"/>
    </location>
</feature>
<evidence type="ECO:0000256" key="1">
    <source>
        <dbReference type="ARBA" id="ARBA00004141"/>
    </source>
</evidence>
<dbReference type="STRING" id="391936.S7S_17760"/>
<feature type="transmembrane region" description="Helical" evidence="6">
    <location>
        <begin position="37"/>
        <end position="62"/>
    </location>
</feature>
<reference evidence="7 8" key="1">
    <citation type="journal article" date="2012" name="J. Bacteriol.">
        <title>Genome sequence of an alkane-degrading bacterium, Alcanivorax pacificus type strain W11-5, isolated from deep sea sediment.</title>
        <authorList>
            <person name="Lai Q."/>
            <person name="Shao Z."/>
        </authorList>
    </citation>
    <scope>NUCLEOTIDE SEQUENCE [LARGE SCALE GENOMIC DNA]</scope>
    <source>
        <strain evidence="7 8">W11-5</strain>
    </source>
</reference>
<keyword evidence="5 6" id="KW-0472">Membrane</keyword>
<evidence type="ECO:0000256" key="2">
    <source>
        <dbReference type="ARBA" id="ARBA00009190"/>
    </source>
</evidence>
<feature type="transmembrane region" description="Helical" evidence="6">
    <location>
        <begin position="68"/>
        <end position="87"/>
    </location>
</feature>
<feature type="transmembrane region" description="Helical" evidence="6">
    <location>
        <begin position="135"/>
        <end position="155"/>
    </location>
</feature>
<organism evidence="7 8">
    <name type="scientific">Isoalcanivorax pacificus W11-5</name>
    <dbReference type="NCBI Taxonomy" id="391936"/>
    <lineage>
        <taxon>Bacteria</taxon>
        <taxon>Pseudomonadati</taxon>
        <taxon>Pseudomonadota</taxon>
        <taxon>Gammaproteobacteria</taxon>
        <taxon>Oceanospirillales</taxon>
        <taxon>Alcanivoracaceae</taxon>
        <taxon>Isoalcanivorax</taxon>
    </lineage>
</organism>
<comment type="subcellular location">
    <subcellularLocation>
        <location evidence="1 6">Membrane</location>
        <topology evidence="1 6">Multi-pass membrane protein</topology>
    </subcellularLocation>
</comment>
<keyword evidence="8" id="KW-1185">Reference proteome</keyword>
<protein>
    <recommendedName>
        <fullName evidence="6">GDT1 family protein</fullName>
    </recommendedName>
</protein>
<dbReference type="HOGENOM" id="CLU_040186_2_1_6"/>
<dbReference type="EMBL" id="CP004387">
    <property type="protein sequence ID" value="AJD49964.1"/>
    <property type="molecule type" value="Genomic_DNA"/>
</dbReference>
<dbReference type="KEGG" id="apac:S7S_17760"/>
<keyword evidence="4 6" id="KW-1133">Transmembrane helix</keyword>
<evidence type="ECO:0000256" key="4">
    <source>
        <dbReference type="ARBA" id="ARBA00022989"/>
    </source>
</evidence>
<dbReference type="PANTHER" id="PTHR12608:SF1">
    <property type="entry name" value="TRANSMEMBRANE PROTEIN 165"/>
    <property type="match status" value="1"/>
</dbReference>
<dbReference type="GO" id="GO:0046873">
    <property type="term" value="F:metal ion transmembrane transporter activity"/>
    <property type="evidence" value="ECO:0007669"/>
    <property type="project" value="InterPro"/>
</dbReference>